<accession>A0ABD0L0Y9</accession>
<feature type="domain" description="POPDC1-3" evidence="8">
    <location>
        <begin position="67"/>
        <end position="294"/>
    </location>
</feature>
<dbReference type="PANTHER" id="PTHR12101:SF17">
    <property type="entry name" value="BLOOD VESSEL EPICARDIAL SUBSTANCE"/>
    <property type="match status" value="1"/>
</dbReference>
<protein>
    <recommendedName>
        <fullName evidence="8">POPDC1-3 domain-containing protein</fullName>
    </recommendedName>
</protein>
<dbReference type="InterPro" id="IPR055272">
    <property type="entry name" value="POPDC1-3_dom"/>
</dbReference>
<evidence type="ECO:0000256" key="3">
    <source>
        <dbReference type="ARBA" id="ARBA00022475"/>
    </source>
</evidence>
<dbReference type="InterPro" id="IPR006916">
    <property type="entry name" value="POPDC1-3"/>
</dbReference>
<evidence type="ECO:0000256" key="6">
    <source>
        <dbReference type="ARBA" id="ARBA00023136"/>
    </source>
</evidence>
<reference evidence="9 10" key="1">
    <citation type="journal article" date="2023" name="Sci. Data">
        <title>Genome assembly of the Korean intertidal mud-creeper Batillaria attramentaria.</title>
        <authorList>
            <person name="Patra A.K."/>
            <person name="Ho P.T."/>
            <person name="Jun S."/>
            <person name="Lee S.J."/>
            <person name="Kim Y."/>
            <person name="Won Y.J."/>
        </authorList>
    </citation>
    <scope>NUCLEOTIDE SEQUENCE [LARGE SCALE GENOMIC DNA]</scope>
    <source>
        <strain evidence="9">Wonlab-2016</strain>
    </source>
</reference>
<dbReference type="Proteomes" id="UP001519460">
    <property type="component" value="Unassembled WGS sequence"/>
</dbReference>
<sequence length="362" mass="40382">HRGLPEERPSLCKISVACVSAELIKYSGTERVVGPGGPAGISSGEGGGGDDSNGIGEMGSCHDWQDAQHTLFQLANLCMAASFLTPVSFRFHVLFLRCLLLVAFLLFVLWAGLFICMADILGWNIVFFLLDAGHVAWLFYRHLPTRMPLTHTSLYTKVFKPIRVTQAEFLDLCEVGRVQNLCRGGLYAVENVTPCAQRVAILMRGRLKVTYQRLFLHSIEVNQFVDAAEYDSLTLGLDTCEKYQVSIAALEDSVLLTWDYTTLQDYLATQPFMKTVLYYLMGKDVCSHLYAIQEQLMKAPDYMSTLASRHSSMVNVRSCLAAQDSSASLSCMADLTGEVEDFMDQHGLSMFSRFLMSLLRLQ</sequence>
<evidence type="ECO:0000313" key="9">
    <source>
        <dbReference type="EMBL" id="KAK7493115.1"/>
    </source>
</evidence>
<feature type="non-terminal residue" evidence="9">
    <location>
        <position position="1"/>
    </location>
</feature>
<name>A0ABD0L0Y9_9CAEN</name>
<organism evidence="9 10">
    <name type="scientific">Batillaria attramentaria</name>
    <dbReference type="NCBI Taxonomy" id="370345"/>
    <lineage>
        <taxon>Eukaryota</taxon>
        <taxon>Metazoa</taxon>
        <taxon>Spiralia</taxon>
        <taxon>Lophotrochozoa</taxon>
        <taxon>Mollusca</taxon>
        <taxon>Gastropoda</taxon>
        <taxon>Caenogastropoda</taxon>
        <taxon>Sorbeoconcha</taxon>
        <taxon>Cerithioidea</taxon>
        <taxon>Batillariidae</taxon>
        <taxon>Batillaria</taxon>
    </lineage>
</organism>
<dbReference type="AlphaFoldDB" id="A0ABD0L0Y9"/>
<comment type="caution">
    <text evidence="9">The sequence shown here is derived from an EMBL/GenBank/DDBJ whole genome shotgun (WGS) entry which is preliminary data.</text>
</comment>
<keyword evidence="6 7" id="KW-0472">Membrane</keyword>
<keyword evidence="5 7" id="KW-1133">Transmembrane helix</keyword>
<comment type="subcellular location">
    <subcellularLocation>
        <location evidence="2">Cell membrane</location>
    </subcellularLocation>
    <subcellularLocation>
        <location evidence="1">Membrane</location>
        <topology evidence="1">Multi-pass membrane protein</topology>
    </subcellularLocation>
</comment>
<evidence type="ECO:0000256" key="7">
    <source>
        <dbReference type="SAM" id="Phobius"/>
    </source>
</evidence>
<evidence type="ECO:0000313" key="10">
    <source>
        <dbReference type="Proteomes" id="UP001519460"/>
    </source>
</evidence>
<feature type="transmembrane region" description="Helical" evidence="7">
    <location>
        <begin position="121"/>
        <end position="140"/>
    </location>
</feature>
<evidence type="ECO:0000256" key="2">
    <source>
        <dbReference type="ARBA" id="ARBA00004236"/>
    </source>
</evidence>
<evidence type="ECO:0000256" key="4">
    <source>
        <dbReference type="ARBA" id="ARBA00022692"/>
    </source>
</evidence>
<dbReference type="PANTHER" id="PTHR12101">
    <property type="entry name" value="POPEYE DOMAIN CONTAINING PROTEIN"/>
    <property type="match status" value="1"/>
</dbReference>
<keyword evidence="4 7" id="KW-0812">Transmembrane</keyword>
<feature type="non-terminal residue" evidence="9">
    <location>
        <position position="362"/>
    </location>
</feature>
<keyword evidence="10" id="KW-1185">Reference proteome</keyword>
<keyword evidence="3" id="KW-1003">Cell membrane</keyword>
<evidence type="ECO:0000256" key="1">
    <source>
        <dbReference type="ARBA" id="ARBA00004141"/>
    </source>
</evidence>
<feature type="transmembrane region" description="Helical" evidence="7">
    <location>
        <begin position="94"/>
        <end position="115"/>
    </location>
</feature>
<dbReference type="Pfam" id="PF04831">
    <property type="entry name" value="POPDC1-3"/>
    <property type="match status" value="1"/>
</dbReference>
<dbReference type="EMBL" id="JACVVK020000096">
    <property type="protein sequence ID" value="KAK7493115.1"/>
    <property type="molecule type" value="Genomic_DNA"/>
</dbReference>
<gene>
    <name evidence="9" type="ORF">BaRGS_00015636</name>
</gene>
<evidence type="ECO:0000256" key="5">
    <source>
        <dbReference type="ARBA" id="ARBA00022989"/>
    </source>
</evidence>
<proteinExistence type="predicted"/>
<dbReference type="GO" id="GO:0005886">
    <property type="term" value="C:plasma membrane"/>
    <property type="evidence" value="ECO:0007669"/>
    <property type="project" value="UniProtKB-SubCell"/>
</dbReference>
<evidence type="ECO:0000259" key="8">
    <source>
        <dbReference type="Pfam" id="PF04831"/>
    </source>
</evidence>